<evidence type="ECO:0000313" key="3">
    <source>
        <dbReference type="Proteomes" id="UP000005237"/>
    </source>
</evidence>
<sequence>MDTEYFQTPEFLSIAFHILTFFEVPIHSFGTYCILFRTPDSMRSVKWSMLNLQFWSMSLDFGISLMTSPFVLFPAVAGFPLGILKEFGVSTAAQIYLIVVLFASEFHAGFFHGFRNGNLTAFHRENVNTAHND</sequence>
<dbReference type="AlphaFoldDB" id="A0A8R1DZ45"/>
<dbReference type="PANTHER" id="PTHR22941">
    <property type="entry name" value="SERPENTINE RECEPTOR"/>
    <property type="match status" value="1"/>
</dbReference>
<feature type="transmembrane region" description="Helical" evidence="1">
    <location>
        <begin position="95"/>
        <end position="114"/>
    </location>
</feature>
<reference evidence="2" key="2">
    <citation type="submission" date="2022-06" db="UniProtKB">
        <authorList>
            <consortium name="EnsemblMetazoa"/>
        </authorList>
    </citation>
    <scope>IDENTIFICATION</scope>
    <source>
        <strain evidence="2">DF5081</strain>
    </source>
</reference>
<evidence type="ECO:0000313" key="2">
    <source>
        <dbReference type="EnsemblMetazoa" id="CJA15251b.1"/>
    </source>
</evidence>
<keyword evidence="1" id="KW-0472">Membrane</keyword>
<proteinExistence type="predicted"/>
<accession>A0A8R1DZ45</accession>
<protein>
    <submittedName>
        <fullName evidence="2">Uncharacterized protein</fullName>
    </submittedName>
</protein>
<dbReference type="Proteomes" id="UP000005237">
    <property type="component" value="Unassembled WGS sequence"/>
</dbReference>
<name>A0A8R1DZ45_CAEJA</name>
<keyword evidence="3" id="KW-1185">Reference proteome</keyword>
<dbReference type="Pfam" id="PF10318">
    <property type="entry name" value="7TM_GPCR_Srh"/>
    <property type="match status" value="1"/>
</dbReference>
<keyword evidence="1" id="KW-1133">Transmembrane helix</keyword>
<keyword evidence="1" id="KW-0812">Transmembrane</keyword>
<dbReference type="EnsemblMetazoa" id="CJA15251b.1">
    <property type="protein sequence ID" value="CJA15251b.1"/>
    <property type="gene ID" value="WBGene00134455"/>
</dbReference>
<evidence type="ECO:0000256" key="1">
    <source>
        <dbReference type="SAM" id="Phobius"/>
    </source>
</evidence>
<dbReference type="PANTHER" id="PTHR22941:SF303">
    <property type="entry name" value="SERPENTINE RECEPTOR, CLASS H"/>
    <property type="match status" value="1"/>
</dbReference>
<organism evidence="2 3">
    <name type="scientific">Caenorhabditis japonica</name>
    <dbReference type="NCBI Taxonomy" id="281687"/>
    <lineage>
        <taxon>Eukaryota</taxon>
        <taxon>Metazoa</taxon>
        <taxon>Ecdysozoa</taxon>
        <taxon>Nematoda</taxon>
        <taxon>Chromadorea</taxon>
        <taxon>Rhabditida</taxon>
        <taxon>Rhabditina</taxon>
        <taxon>Rhabditomorpha</taxon>
        <taxon>Rhabditoidea</taxon>
        <taxon>Rhabditidae</taxon>
        <taxon>Peloderinae</taxon>
        <taxon>Caenorhabditis</taxon>
    </lineage>
</organism>
<dbReference type="InterPro" id="IPR053220">
    <property type="entry name" value="Nematode_rcpt-like_serp_H"/>
</dbReference>
<feature type="transmembrane region" description="Helical" evidence="1">
    <location>
        <begin position="57"/>
        <end position="83"/>
    </location>
</feature>
<feature type="transmembrane region" description="Helical" evidence="1">
    <location>
        <begin position="12"/>
        <end position="36"/>
    </location>
</feature>
<dbReference type="InterPro" id="IPR019422">
    <property type="entry name" value="7TM_GPCR_serpentine_rcpt_Srh"/>
</dbReference>
<reference evidence="3" key="1">
    <citation type="submission" date="2010-08" db="EMBL/GenBank/DDBJ databases">
        <authorList>
            <consortium name="Caenorhabditis japonica Sequencing Consortium"/>
            <person name="Wilson R.K."/>
        </authorList>
    </citation>
    <scope>NUCLEOTIDE SEQUENCE [LARGE SCALE GENOMIC DNA]</scope>
    <source>
        <strain evidence="3">DF5081</strain>
    </source>
</reference>